<protein>
    <submittedName>
        <fullName evidence="2">Ribosomal large subunit pseudouridine synthase C</fullName>
        <ecNumber evidence="2">5.4.99.24</ecNumber>
    </submittedName>
</protein>
<dbReference type="Proteomes" id="UP000218263">
    <property type="component" value="Chromosome"/>
</dbReference>
<dbReference type="SUPFAM" id="SSF55120">
    <property type="entry name" value="Pseudouridine synthase"/>
    <property type="match status" value="1"/>
</dbReference>
<dbReference type="PANTHER" id="PTHR21600">
    <property type="entry name" value="MITOCHONDRIAL RNA PSEUDOURIDINE SYNTHASE"/>
    <property type="match status" value="1"/>
</dbReference>
<comment type="similarity">
    <text evidence="1">Belongs to the pseudouridine synthase RluA family.</text>
</comment>
<dbReference type="GO" id="GO:0160141">
    <property type="term" value="F:23S rRNA pseudouridine(955/2504/2580) synthase activity"/>
    <property type="evidence" value="ECO:0007669"/>
    <property type="project" value="UniProtKB-EC"/>
</dbReference>
<dbReference type="CDD" id="cd02869">
    <property type="entry name" value="PseudoU_synth_RluA_like"/>
    <property type="match status" value="1"/>
</dbReference>
<dbReference type="Pfam" id="PF00849">
    <property type="entry name" value="PseudoU_synth_2"/>
    <property type="match status" value="1"/>
</dbReference>
<dbReference type="Gene3D" id="3.30.2350.10">
    <property type="entry name" value="Pseudouridine synthase"/>
    <property type="match status" value="1"/>
</dbReference>
<proteinExistence type="inferred from homology"/>
<sequence length="253" mass="29184">MVILSVLITVFLQAMKFPKFADLILFEDDDIIVVNKPPFISSLDEREGGDVNMLRLAKAYSDDAQICHRLDKETSGALIIAKNPEAYRFVSMQFEKRQVKKVYHAIIDGTHVFEDLLVDLPILNVGKGNVTISRQEGKRAETWFKSLKYFKHYTLVECRPVTGRMHQIRIHLATQRASIAGDEMYKGQPVFLSKIKRKYHLGKDQEEQPIMKRFALHAYEVTFKLLNGEPVTIHAPYPKDFETLLKQLEKFDA</sequence>
<dbReference type="GO" id="GO:0000455">
    <property type="term" value="P:enzyme-directed rRNA pseudouridine synthesis"/>
    <property type="evidence" value="ECO:0007669"/>
    <property type="project" value="TreeGrafter"/>
</dbReference>
<dbReference type="InterPro" id="IPR006145">
    <property type="entry name" value="PsdUridine_synth_RsuA/RluA"/>
</dbReference>
<keyword evidence="2" id="KW-0413">Isomerase</keyword>
<dbReference type="KEGG" id="mgot:MgSA37_02636"/>
<dbReference type="PANTHER" id="PTHR21600:SF87">
    <property type="entry name" value="RNA PSEUDOURIDYLATE SYNTHASE DOMAIN-CONTAINING PROTEIN 1"/>
    <property type="match status" value="1"/>
</dbReference>
<gene>
    <name evidence="2" type="primary">rluC_1</name>
    <name evidence="2" type="ORF">MgSA37_02636</name>
</gene>
<dbReference type="EC" id="5.4.99.24" evidence="2"/>
<evidence type="ECO:0000313" key="2">
    <source>
        <dbReference type="EMBL" id="BAU54460.1"/>
    </source>
</evidence>
<dbReference type="GO" id="GO:0003723">
    <property type="term" value="F:RNA binding"/>
    <property type="evidence" value="ECO:0007669"/>
    <property type="project" value="InterPro"/>
</dbReference>
<evidence type="ECO:0000256" key="1">
    <source>
        <dbReference type="ARBA" id="ARBA00010876"/>
    </source>
</evidence>
<dbReference type="InterPro" id="IPR006224">
    <property type="entry name" value="PsdUridine_synth_RluA-like_CS"/>
</dbReference>
<dbReference type="EMBL" id="AP017313">
    <property type="protein sequence ID" value="BAU54460.1"/>
    <property type="molecule type" value="Genomic_DNA"/>
</dbReference>
<evidence type="ECO:0000313" key="3">
    <source>
        <dbReference type="Proteomes" id="UP000218263"/>
    </source>
</evidence>
<reference evidence="2 3" key="1">
    <citation type="submission" date="2015-12" db="EMBL/GenBank/DDBJ databases">
        <title>Genome sequence of Mucilaginibacter gotjawali.</title>
        <authorList>
            <person name="Lee J.S."/>
            <person name="Lee K.C."/>
            <person name="Kim K.K."/>
            <person name="Lee B.W."/>
        </authorList>
    </citation>
    <scope>NUCLEOTIDE SEQUENCE [LARGE SCALE GENOMIC DNA]</scope>
    <source>
        <strain evidence="2 3">SA3-7</strain>
    </source>
</reference>
<accession>A0A110AZN0</accession>
<name>A0A110AZN0_9SPHI</name>
<dbReference type="PROSITE" id="PS01129">
    <property type="entry name" value="PSI_RLU"/>
    <property type="match status" value="1"/>
</dbReference>
<dbReference type="AlphaFoldDB" id="A0A110AZN0"/>
<dbReference type="InterPro" id="IPR050188">
    <property type="entry name" value="RluA_PseudoU_synthase"/>
</dbReference>
<dbReference type="InterPro" id="IPR020103">
    <property type="entry name" value="PsdUridine_synth_cat_dom_sf"/>
</dbReference>
<organism evidence="2 3">
    <name type="scientific">Mucilaginibacter gotjawali</name>
    <dbReference type="NCBI Taxonomy" id="1550579"/>
    <lineage>
        <taxon>Bacteria</taxon>
        <taxon>Pseudomonadati</taxon>
        <taxon>Bacteroidota</taxon>
        <taxon>Sphingobacteriia</taxon>
        <taxon>Sphingobacteriales</taxon>
        <taxon>Sphingobacteriaceae</taxon>
        <taxon>Mucilaginibacter</taxon>
    </lineage>
</organism>
<keyword evidence="3" id="KW-1185">Reference proteome</keyword>